<proteinExistence type="predicted"/>
<dbReference type="PROSITE" id="PS51257">
    <property type="entry name" value="PROKAR_LIPOPROTEIN"/>
    <property type="match status" value="1"/>
</dbReference>
<reference evidence="1" key="1">
    <citation type="submission" date="2018-05" db="EMBL/GenBank/DDBJ databases">
        <authorList>
            <person name="Lanie J.A."/>
            <person name="Ng W.-L."/>
            <person name="Kazmierczak K.M."/>
            <person name="Andrzejewski T.M."/>
            <person name="Davidsen T.M."/>
            <person name="Wayne K.J."/>
            <person name="Tettelin H."/>
            <person name="Glass J.I."/>
            <person name="Rusch D."/>
            <person name="Podicherti R."/>
            <person name="Tsui H.-C.T."/>
            <person name="Winkler M.E."/>
        </authorList>
    </citation>
    <scope>NUCLEOTIDE SEQUENCE</scope>
</reference>
<sequence length="116" mass="12719">MKRVAPVVLLVICGLLSLVGCQAPSTDGHRVAVIRYQHETCTFCPGGDTEIEGWTRFRPHLTRDEVLSAGNYVLGFVQQAGDYGDIELLGVTSPDTVFGGSSRSWNSRASFEHFME</sequence>
<evidence type="ECO:0000313" key="1">
    <source>
        <dbReference type="EMBL" id="SVD37373.1"/>
    </source>
</evidence>
<accession>A0A382USY5</accession>
<organism evidence="1">
    <name type="scientific">marine metagenome</name>
    <dbReference type="NCBI Taxonomy" id="408172"/>
    <lineage>
        <taxon>unclassified sequences</taxon>
        <taxon>metagenomes</taxon>
        <taxon>ecological metagenomes</taxon>
    </lineage>
</organism>
<dbReference type="AlphaFoldDB" id="A0A382USY5"/>
<dbReference type="EMBL" id="UINC01146568">
    <property type="protein sequence ID" value="SVD37373.1"/>
    <property type="molecule type" value="Genomic_DNA"/>
</dbReference>
<name>A0A382USY5_9ZZZZ</name>
<feature type="non-terminal residue" evidence="1">
    <location>
        <position position="116"/>
    </location>
</feature>
<protein>
    <submittedName>
        <fullName evidence="1">Uncharacterized protein</fullName>
    </submittedName>
</protein>
<gene>
    <name evidence="1" type="ORF">METZ01_LOCUS390227</name>
</gene>